<organism evidence="2">
    <name type="scientific">Arundo donax</name>
    <name type="common">Giant reed</name>
    <name type="synonym">Donax arundinaceus</name>
    <dbReference type="NCBI Taxonomy" id="35708"/>
    <lineage>
        <taxon>Eukaryota</taxon>
        <taxon>Viridiplantae</taxon>
        <taxon>Streptophyta</taxon>
        <taxon>Embryophyta</taxon>
        <taxon>Tracheophyta</taxon>
        <taxon>Spermatophyta</taxon>
        <taxon>Magnoliopsida</taxon>
        <taxon>Liliopsida</taxon>
        <taxon>Poales</taxon>
        <taxon>Poaceae</taxon>
        <taxon>PACMAD clade</taxon>
        <taxon>Arundinoideae</taxon>
        <taxon>Arundineae</taxon>
        <taxon>Arundo</taxon>
    </lineage>
</organism>
<reference evidence="2" key="2">
    <citation type="journal article" date="2015" name="Data Brief">
        <title>Shoot transcriptome of the giant reed, Arundo donax.</title>
        <authorList>
            <person name="Barrero R.A."/>
            <person name="Guerrero F.D."/>
            <person name="Moolhuijzen P."/>
            <person name="Goolsby J.A."/>
            <person name="Tidwell J."/>
            <person name="Bellgard S.E."/>
            <person name="Bellgard M.I."/>
        </authorList>
    </citation>
    <scope>NUCLEOTIDE SEQUENCE</scope>
    <source>
        <tissue evidence="2">Shoot tissue taken approximately 20 cm above the soil surface</tissue>
    </source>
</reference>
<reference evidence="2" key="1">
    <citation type="submission" date="2014-09" db="EMBL/GenBank/DDBJ databases">
        <authorList>
            <person name="Magalhaes I.L.F."/>
            <person name="Oliveira U."/>
            <person name="Santos F.R."/>
            <person name="Vidigal T.H.D.A."/>
            <person name="Brescovit A.D."/>
            <person name="Santos A.J."/>
        </authorList>
    </citation>
    <scope>NUCLEOTIDE SEQUENCE</scope>
    <source>
        <tissue evidence="2">Shoot tissue taken approximately 20 cm above the soil surface</tissue>
    </source>
</reference>
<evidence type="ECO:0000313" key="2">
    <source>
        <dbReference type="EMBL" id="JAD41404.1"/>
    </source>
</evidence>
<feature type="region of interest" description="Disordered" evidence="1">
    <location>
        <begin position="1"/>
        <end position="33"/>
    </location>
</feature>
<proteinExistence type="predicted"/>
<evidence type="ECO:0000256" key="1">
    <source>
        <dbReference type="SAM" id="MobiDB-lite"/>
    </source>
</evidence>
<protein>
    <submittedName>
        <fullName evidence="2">Uncharacterized protein</fullName>
    </submittedName>
</protein>
<dbReference type="AlphaFoldDB" id="A0A0A8ZPQ7"/>
<feature type="compositionally biased region" description="Basic residues" evidence="1">
    <location>
        <begin position="1"/>
        <end position="26"/>
    </location>
</feature>
<dbReference type="EMBL" id="GBRH01256491">
    <property type="protein sequence ID" value="JAD41404.1"/>
    <property type="molecule type" value="Transcribed_RNA"/>
</dbReference>
<accession>A0A0A8ZPQ7</accession>
<sequence>MHTKLVLHTWKSNRKLPRKRKFKPKNTHASNAA</sequence>
<name>A0A0A8ZPQ7_ARUDO</name>